<protein>
    <submittedName>
        <fullName evidence="2">Asp-tRNA(Asn)/Glu-tRNA(Gln) amidotransferase subunit GatA</fullName>
    </submittedName>
</protein>
<gene>
    <name evidence="2" type="ORF">ENJ03_00395</name>
</gene>
<dbReference type="Pfam" id="PF01425">
    <property type="entry name" value="Amidase"/>
    <property type="match status" value="1"/>
</dbReference>
<dbReference type="Proteomes" id="UP000886268">
    <property type="component" value="Unassembled WGS sequence"/>
</dbReference>
<name>A0A7V1I399_DESA2</name>
<dbReference type="PANTHER" id="PTHR11895">
    <property type="entry name" value="TRANSAMIDASE"/>
    <property type="match status" value="1"/>
</dbReference>
<dbReference type="Gene3D" id="3.90.1300.10">
    <property type="entry name" value="Amidase signature (AS) domain"/>
    <property type="match status" value="1"/>
</dbReference>
<dbReference type="InterPro" id="IPR000120">
    <property type="entry name" value="Amidase"/>
</dbReference>
<proteinExistence type="predicted"/>
<feature type="non-terminal residue" evidence="2">
    <location>
        <position position="1"/>
    </location>
</feature>
<organism evidence="2">
    <name type="scientific">Desulfofervidus auxilii</name>
    <dbReference type="NCBI Taxonomy" id="1621989"/>
    <lineage>
        <taxon>Bacteria</taxon>
        <taxon>Pseudomonadati</taxon>
        <taxon>Thermodesulfobacteriota</taxon>
        <taxon>Candidatus Desulfofervidia</taxon>
        <taxon>Candidatus Desulfofervidales</taxon>
        <taxon>Candidatus Desulfofervidaceae</taxon>
        <taxon>Candidatus Desulfofervidus</taxon>
    </lineage>
</organism>
<accession>A0A7V1I399</accession>
<dbReference type="PANTHER" id="PTHR11895:SF151">
    <property type="entry name" value="GLUTAMYL-TRNA(GLN) AMIDOTRANSFERASE SUBUNIT A"/>
    <property type="match status" value="1"/>
</dbReference>
<dbReference type="GO" id="GO:0003824">
    <property type="term" value="F:catalytic activity"/>
    <property type="evidence" value="ECO:0007669"/>
    <property type="project" value="InterPro"/>
</dbReference>
<dbReference type="EMBL" id="DRKW01000025">
    <property type="protein sequence ID" value="HEB73665.1"/>
    <property type="molecule type" value="Genomic_DNA"/>
</dbReference>
<dbReference type="InterPro" id="IPR036928">
    <property type="entry name" value="AS_sf"/>
</dbReference>
<dbReference type="AlphaFoldDB" id="A0A7V1I399"/>
<sequence>DLEIKGCRIGIVKEIQGEELDKDVQKVIAKTINTLCDLGAEIVEISLPHLEYAVAVYYIIAPAEASSNLARYDGVKYGFRDKTAKNLIEMYCQTRSLGFGSEVKRRIMLGTYALSAGYYEAYYKKASQVRTLIKQDFMQTFEKCDFILTPVTPTPAFKIGEKVDDPLQMYLSDIFTIPINLAGLPAISLPGGFSQDGLPIGLQIIGPHFSEVNLLQTAYQIEQAINLNKKPKL</sequence>
<feature type="domain" description="Amidase" evidence="1">
    <location>
        <begin position="5"/>
        <end position="215"/>
    </location>
</feature>
<dbReference type="SUPFAM" id="SSF75304">
    <property type="entry name" value="Amidase signature (AS) enzymes"/>
    <property type="match status" value="1"/>
</dbReference>
<reference evidence="2" key="1">
    <citation type="journal article" date="2020" name="mSystems">
        <title>Genome- and Community-Level Interaction Insights into Carbon Utilization and Element Cycling Functions of Hydrothermarchaeota in Hydrothermal Sediment.</title>
        <authorList>
            <person name="Zhou Z."/>
            <person name="Liu Y."/>
            <person name="Xu W."/>
            <person name="Pan J."/>
            <person name="Luo Z.H."/>
            <person name="Li M."/>
        </authorList>
    </citation>
    <scope>NUCLEOTIDE SEQUENCE [LARGE SCALE GENOMIC DNA]</scope>
    <source>
        <strain evidence="2">HyVt-45</strain>
    </source>
</reference>
<evidence type="ECO:0000313" key="2">
    <source>
        <dbReference type="EMBL" id="HEB73665.1"/>
    </source>
</evidence>
<comment type="caution">
    <text evidence="2">The sequence shown here is derived from an EMBL/GenBank/DDBJ whole genome shotgun (WGS) entry which is preliminary data.</text>
</comment>
<evidence type="ECO:0000259" key="1">
    <source>
        <dbReference type="Pfam" id="PF01425"/>
    </source>
</evidence>
<dbReference type="InterPro" id="IPR023631">
    <property type="entry name" value="Amidase_dom"/>
</dbReference>